<accession>A0A518DB01</accession>
<dbReference type="InterPro" id="IPR013785">
    <property type="entry name" value="Aldolase_TIM"/>
</dbReference>
<evidence type="ECO:0000256" key="4">
    <source>
        <dbReference type="ARBA" id="ARBA00023004"/>
    </source>
</evidence>
<dbReference type="SFLD" id="SFLDS00029">
    <property type="entry name" value="Radical_SAM"/>
    <property type="match status" value="1"/>
</dbReference>
<keyword evidence="3" id="KW-0479">Metal-binding</keyword>
<keyword evidence="5" id="KW-0411">Iron-sulfur</keyword>
<organism evidence="8 9">
    <name type="scientific">Pirellulimonas nuda</name>
    <dbReference type="NCBI Taxonomy" id="2528009"/>
    <lineage>
        <taxon>Bacteria</taxon>
        <taxon>Pseudomonadati</taxon>
        <taxon>Planctomycetota</taxon>
        <taxon>Planctomycetia</taxon>
        <taxon>Pirellulales</taxon>
        <taxon>Lacipirellulaceae</taxon>
        <taxon>Pirellulimonas</taxon>
    </lineage>
</organism>
<dbReference type="RefSeq" id="WP_145283685.1">
    <property type="nucleotide sequence ID" value="NZ_CP036291.1"/>
</dbReference>
<reference evidence="8 9" key="1">
    <citation type="submission" date="2019-02" db="EMBL/GenBank/DDBJ databases">
        <title>Deep-cultivation of Planctomycetes and their phenomic and genomic characterization uncovers novel biology.</title>
        <authorList>
            <person name="Wiegand S."/>
            <person name="Jogler M."/>
            <person name="Boedeker C."/>
            <person name="Pinto D."/>
            <person name="Vollmers J."/>
            <person name="Rivas-Marin E."/>
            <person name="Kohn T."/>
            <person name="Peeters S.H."/>
            <person name="Heuer A."/>
            <person name="Rast P."/>
            <person name="Oberbeckmann S."/>
            <person name="Bunk B."/>
            <person name="Jeske O."/>
            <person name="Meyerdierks A."/>
            <person name="Storesund J.E."/>
            <person name="Kallscheuer N."/>
            <person name="Luecker S."/>
            <person name="Lage O.M."/>
            <person name="Pohl T."/>
            <person name="Merkel B.J."/>
            <person name="Hornburger P."/>
            <person name="Mueller R.-W."/>
            <person name="Bruemmer F."/>
            <person name="Labrenz M."/>
            <person name="Spormann A.M."/>
            <person name="Op den Camp H."/>
            <person name="Overmann J."/>
            <person name="Amann R."/>
            <person name="Jetten M.S.M."/>
            <person name="Mascher T."/>
            <person name="Medema M.H."/>
            <person name="Devos D.P."/>
            <person name="Kaster A.-K."/>
            <person name="Ovreas L."/>
            <person name="Rohde M."/>
            <person name="Galperin M.Y."/>
            <person name="Jogler C."/>
        </authorList>
    </citation>
    <scope>NUCLEOTIDE SEQUENCE [LARGE SCALE GENOMIC DNA]</scope>
    <source>
        <strain evidence="8 9">Pla175</strain>
    </source>
</reference>
<feature type="domain" description="Arsenosugar biosynthesis radical SAM protein ArsS-like C-terminal" evidence="7">
    <location>
        <begin position="184"/>
        <end position="318"/>
    </location>
</feature>
<dbReference type="Proteomes" id="UP000317429">
    <property type="component" value="Chromosome"/>
</dbReference>
<dbReference type="SUPFAM" id="SSF102114">
    <property type="entry name" value="Radical SAM enzymes"/>
    <property type="match status" value="1"/>
</dbReference>
<protein>
    <submittedName>
        <fullName evidence="8">Molybdenum cofactor biosynthesis protein A</fullName>
    </submittedName>
</protein>
<evidence type="ECO:0000256" key="2">
    <source>
        <dbReference type="ARBA" id="ARBA00022691"/>
    </source>
</evidence>
<dbReference type="CDD" id="cd01335">
    <property type="entry name" value="Radical_SAM"/>
    <property type="match status" value="1"/>
</dbReference>
<dbReference type="AlphaFoldDB" id="A0A518DB01"/>
<evidence type="ECO:0000313" key="9">
    <source>
        <dbReference type="Proteomes" id="UP000317429"/>
    </source>
</evidence>
<evidence type="ECO:0000256" key="5">
    <source>
        <dbReference type="ARBA" id="ARBA00023014"/>
    </source>
</evidence>
<evidence type="ECO:0000313" key="8">
    <source>
        <dbReference type="EMBL" id="QDU88596.1"/>
    </source>
</evidence>
<evidence type="ECO:0000259" key="6">
    <source>
        <dbReference type="Pfam" id="PF04055"/>
    </source>
</evidence>
<gene>
    <name evidence="8" type="ORF">Pla175_19760</name>
</gene>
<dbReference type="OrthoDB" id="9810775at2"/>
<dbReference type="NCBIfam" id="TIGR04167">
    <property type="entry name" value="rSAM_SeCys"/>
    <property type="match status" value="1"/>
</dbReference>
<dbReference type="GO" id="GO:0046872">
    <property type="term" value="F:metal ion binding"/>
    <property type="evidence" value="ECO:0007669"/>
    <property type="project" value="UniProtKB-KW"/>
</dbReference>
<dbReference type="PANTHER" id="PTHR43728">
    <property type="entry name" value="SLR0304 PROTEIN"/>
    <property type="match status" value="1"/>
</dbReference>
<dbReference type="GO" id="GO:0051536">
    <property type="term" value="F:iron-sulfur cluster binding"/>
    <property type="evidence" value="ECO:0007669"/>
    <property type="project" value="UniProtKB-KW"/>
</dbReference>
<evidence type="ECO:0000259" key="7">
    <source>
        <dbReference type="Pfam" id="PF12345"/>
    </source>
</evidence>
<name>A0A518DB01_9BACT</name>
<keyword evidence="9" id="KW-1185">Reference proteome</keyword>
<dbReference type="Gene3D" id="3.20.20.70">
    <property type="entry name" value="Aldolase class I"/>
    <property type="match status" value="1"/>
</dbReference>
<feature type="domain" description="Radical SAM core" evidence="6">
    <location>
        <begin position="23"/>
        <end position="109"/>
    </location>
</feature>
<dbReference type="GO" id="GO:0003824">
    <property type="term" value="F:catalytic activity"/>
    <property type="evidence" value="ECO:0007669"/>
    <property type="project" value="InterPro"/>
</dbReference>
<dbReference type="InterPro" id="IPR058240">
    <property type="entry name" value="rSAM_sf"/>
</dbReference>
<keyword evidence="4" id="KW-0408">Iron</keyword>
<evidence type="ECO:0000256" key="1">
    <source>
        <dbReference type="ARBA" id="ARBA00001966"/>
    </source>
</evidence>
<sequence>MNRFDQKLAAPLRSAPRIQTLQVNLGRVCNLACKHCHVESSPARDGDQENMSAPTAEKILAWLARYPQVRTVDLTGGSPEMNPNFRRIVAECHRLGRRVIDRCNPTILLHDEPSFAWVPSFLAEHRVEVVASLPCYLEENVNAQRGRGAYNASIEGLLRLNAVGYGVDPALRLNLVYNPTGPRLPPAQDALAEDYHRELRQRFGLVFNELWTITNMPITRWRAALERGGTLDGYLDLLDTTYNPASVERLMCRSQVHVDSQGALHDCDFNFATGLPMPGFETQRLWDIELSEAQGRPIATADHCLGCTAGAGSSCGGAIVP</sequence>
<dbReference type="PANTHER" id="PTHR43728:SF1">
    <property type="entry name" value="FE-S OXIDOREDUCTASE"/>
    <property type="match status" value="1"/>
</dbReference>
<dbReference type="Pfam" id="PF12345">
    <property type="entry name" value="DUF3641"/>
    <property type="match status" value="1"/>
</dbReference>
<dbReference type="InterPro" id="IPR026351">
    <property type="entry name" value="rSAM_ArsS-like"/>
</dbReference>
<dbReference type="InterPro" id="IPR007197">
    <property type="entry name" value="rSAM"/>
</dbReference>
<comment type="cofactor">
    <cofactor evidence="1">
        <name>[4Fe-4S] cluster</name>
        <dbReference type="ChEBI" id="CHEBI:49883"/>
    </cofactor>
</comment>
<dbReference type="KEGG" id="pnd:Pla175_19760"/>
<dbReference type="InterPro" id="IPR024521">
    <property type="entry name" value="ArsS-like_C"/>
</dbReference>
<evidence type="ECO:0000256" key="3">
    <source>
        <dbReference type="ARBA" id="ARBA00022723"/>
    </source>
</evidence>
<keyword evidence="2" id="KW-0949">S-adenosyl-L-methionine</keyword>
<dbReference type="Pfam" id="PF04055">
    <property type="entry name" value="Radical_SAM"/>
    <property type="match status" value="1"/>
</dbReference>
<proteinExistence type="predicted"/>
<dbReference type="EMBL" id="CP036291">
    <property type="protein sequence ID" value="QDU88596.1"/>
    <property type="molecule type" value="Genomic_DNA"/>
</dbReference>